<evidence type="ECO:0000313" key="3">
    <source>
        <dbReference type="Proteomes" id="UP000219338"/>
    </source>
</evidence>
<dbReference type="OMA" id="QSKSVAW"/>
<dbReference type="EMBL" id="FUEG01000006">
    <property type="protein sequence ID" value="SJL05651.1"/>
    <property type="molecule type" value="Genomic_DNA"/>
</dbReference>
<proteinExistence type="predicted"/>
<name>A0A284RA71_ARMOS</name>
<evidence type="ECO:0000256" key="1">
    <source>
        <dbReference type="SAM" id="MobiDB-lite"/>
    </source>
</evidence>
<gene>
    <name evidence="2" type="ORF">ARMOST_08996</name>
</gene>
<organism evidence="2 3">
    <name type="scientific">Armillaria ostoyae</name>
    <name type="common">Armillaria root rot fungus</name>
    <dbReference type="NCBI Taxonomy" id="47428"/>
    <lineage>
        <taxon>Eukaryota</taxon>
        <taxon>Fungi</taxon>
        <taxon>Dikarya</taxon>
        <taxon>Basidiomycota</taxon>
        <taxon>Agaricomycotina</taxon>
        <taxon>Agaricomycetes</taxon>
        <taxon>Agaricomycetidae</taxon>
        <taxon>Agaricales</taxon>
        <taxon>Marasmiineae</taxon>
        <taxon>Physalacriaceae</taxon>
        <taxon>Armillaria</taxon>
    </lineage>
</organism>
<dbReference type="AlphaFoldDB" id="A0A284RA71"/>
<keyword evidence="3" id="KW-1185">Reference proteome</keyword>
<accession>A0A284RA71</accession>
<feature type="region of interest" description="Disordered" evidence="1">
    <location>
        <begin position="132"/>
        <end position="157"/>
    </location>
</feature>
<feature type="compositionally biased region" description="Low complexity" evidence="1">
    <location>
        <begin position="170"/>
        <end position="182"/>
    </location>
</feature>
<reference evidence="3" key="1">
    <citation type="journal article" date="2017" name="Nat. Ecol. Evol.">
        <title>Genome expansion and lineage-specific genetic innovations in the forest pathogenic fungi Armillaria.</title>
        <authorList>
            <person name="Sipos G."/>
            <person name="Prasanna A.N."/>
            <person name="Walter M.C."/>
            <person name="O'Connor E."/>
            <person name="Balint B."/>
            <person name="Krizsan K."/>
            <person name="Kiss B."/>
            <person name="Hess J."/>
            <person name="Varga T."/>
            <person name="Slot J."/>
            <person name="Riley R."/>
            <person name="Boka B."/>
            <person name="Rigling D."/>
            <person name="Barry K."/>
            <person name="Lee J."/>
            <person name="Mihaltcheva S."/>
            <person name="LaButti K."/>
            <person name="Lipzen A."/>
            <person name="Waldron R."/>
            <person name="Moloney N.M."/>
            <person name="Sperisen C."/>
            <person name="Kredics L."/>
            <person name="Vagvoelgyi C."/>
            <person name="Patrignani A."/>
            <person name="Fitzpatrick D."/>
            <person name="Nagy I."/>
            <person name="Doyle S."/>
            <person name="Anderson J.B."/>
            <person name="Grigoriev I.V."/>
            <person name="Gueldener U."/>
            <person name="Muensterkoetter M."/>
            <person name="Nagy L.G."/>
        </authorList>
    </citation>
    <scope>NUCLEOTIDE SEQUENCE [LARGE SCALE GENOMIC DNA]</scope>
    <source>
        <strain evidence="3">C18/9</strain>
    </source>
</reference>
<sequence length="482" mass="54133">MPHSSAFHLDYYRVSPVRGQLEPYDPTTARNWRYIQTTDTPNELKVLLPPSVASMYEQLLKLEVLELDKHATVSWERILEIRHLKDRMIRKCQRLSRVIPPKRIGRGDPFVFQTLIAPEDFRLKEMETWFHQEQSRHKGRSAAPSHRPTVQKAHSRNSCCVRCARATQSDLAASAPSTAPSLKLGQARSLKEAGPNSLKNTPTSSRAVSPLTKAVKEEPSPSHIPTPNELEIPEPPPSVPEDIDSEATKPIDAEEVQVAPTADTSLPPADTEEQIDSSDSSTIAPTPPASPPPLPHLLRISDPSLLKDILETETPPVITPMPEPPAPRPPLVRRRSCIKLKRSSVGDSVKTVSWADDREWTEHFPKRPVTPEPVMVEEPGSAWGENYDEHVSRLNILHRELTKSLEEIRADPAHFRAVDAIISDHKLRVTANCYVGQLASLLEQGKYLLLLHNPFFAYFVAVQEEEDDDDDDYDDWDGDNDT</sequence>
<dbReference type="Proteomes" id="UP000219338">
    <property type="component" value="Unassembled WGS sequence"/>
</dbReference>
<evidence type="ECO:0000313" key="2">
    <source>
        <dbReference type="EMBL" id="SJL05651.1"/>
    </source>
</evidence>
<feature type="compositionally biased region" description="Polar residues" evidence="1">
    <location>
        <begin position="197"/>
        <end position="207"/>
    </location>
</feature>
<feature type="region of interest" description="Disordered" evidence="1">
    <location>
        <begin position="170"/>
        <end position="299"/>
    </location>
</feature>
<dbReference type="STRING" id="47428.A0A284RA71"/>
<protein>
    <submittedName>
        <fullName evidence="2">Uncharacterized protein</fullName>
    </submittedName>
</protein>
<feature type="compositionally biased region" description="Pro residues" evidence="1">
    <location>
        <begin position="285"/>
        <end position="295"/>
    </location>
</feature>
<dbReference type="OrthoDB" id="3258282at2759"/>